<name>A0A9Q3Q579_9BASI</name>
<accession>A0A9Q3Q579</accession>
<proteinExistence type="predicted"/>
<sequence>MSSTFPSQMSREDQFNLNSYANILSVQIFSFQDSNTSGIPTSNPSNSLNRLLPYLGAQELTIRGRGVLSQPQRMTLLYWCWGQLATPYLYGQFGPLWRSMAFWPYHYFLANHGPNHHLWPQAISCHHWPPWPVLISPTPRPLSLFLGLGGFGAP</sequence>
<reference evidence="1" key="1">
    <citation type="submission" date="2021-03" db="EMBL/GenBank/DDBJ databases">
        <title>Draft genome sequence of rust myrtle Austropuccinia psidii MF-1, a brazilian biotype.</title>
        <authorList>
            <person name="Quecine M.C."/>
            <person name="Pachon D.M.R."/>
            <person name="Bonatelli M.L."/>
            <person name="Correr F.H."/>
            <person name="Franceschini L.M."/>
            <person name="Leite T.F."/>
            <person name="Margarido G.R.A."/>
            <person name="Almeida C.A."/>
            <person name="Ferrarezi J.A."/>
            <person name="Labate C.A."/>
        </authorList>
    </citation>
    <scope>NUCLEOTIDE SEQUENCE</scope>
    <source>
        <strain evidence="1">MF-1</strain>
    </source>
</reference>
<dbReference type="EMBL" id="AVOT02122329">
    <property type="protein sequence ID" value="MBW0585921.1"/>
    <property type="molecule type" value="Genomic_DNA"/>
</dbReference>
<evidence type="ECO:0000313" key="2">
    <source>
        <dbReference type="Proteomes" id="UP000765509"/>
    </source>
</evidence>
<protein>
    <submittedName>
        <fullName evidence="1">Uncharacterized protein</fullName>
    </submittedName>
</protein>
<dbReference type="Proteomes" id="UP000765509">
    <property type="component" value="Unassembled WGS sequence"/>
</dbReference>
<gene>
    <name evidence="1" type="ORF">O181_125636</name>
</gene>
<keyword evidence="2" id="KW-1185">Reference proteome</keyword>
<evidence type="ECO:0000313" key="1">
    <source>
        <dbReference type="EMBL" id="MBW0585921.1"/>
    </source>
</evidence>
<comment type="caution">
    <text evidence="1">The sequence shown here is derived from an EMBL/GenBank/DDBJ whole genome shotgun (WGS) entry which is preliminary data.</text>
</comment>
<dbReference type="AlphaFoldDB" id="A0A9Q3Q579"/>
<organism evidence="1 2">
    <name type="scientific">Austropuccinia psidii MF-1</name>
    <dbReference type="NCBI Taxonomy" id="1389203"/>
    <lineage>
        <taxon>Eukaryota</taxon>
        <taxon>Fungi</taxon>
        <taxon>Dikarya</taxon>
        <taxon>Basidiomycota</taxon>
        <taxon>Pucciniomycotina</taxon>
        <taxon>Pucciniomycetes</taxon>
        <taxon>Pucciniales</taxon>
        <taxon>Sphaerophragmiaceae</taxon>
        <taxon>Austropuccinia</taxon>
    </lineage>
</organism>